<dbReference type="GO" id="GO:0006412">
    <property type="term" value="P:translation"/>
    <property type="evidence" value="ECO:0007669"/>
    <property type="project" value="InterPro"/>
</dbReference>
<evidence type="ECO:0000256" key="3">
    <source>
        <dbReference type="ARBA" id="ARBA00023274"/>
    </source>
</evidence>
<evidence type="ECO:0000256" key="2">
    <source>
        <dbReference type="ARBA" id="ARBA00022980"/>
    </source>
</evidence>
<feature type="region of interest" description="Disordered" evidence="5">
    <location>
        <begin position="124"/>
        <end position="144"/>
    </location>
</feature>
<reference evidence="9" key="1">
    <citation type="journal article" date="2010" name="Genome Res.">
        <title>Population genomic sequencing of Coccidioides fungi reveals recent hybridization and transposon control.</title>
        <authorList>
            <person name="Neafsey D.E."/>
            <person name="Barker B.M."/>
            <person name="Sharpton T.J."/>
            <person name="Stajich J.E."/>
            <person name="Park D.J."/>
            <person name="Whiston E."/>
            <person name="Hung C.-Y."/>
            <person name="McMahan C."/>
            <person name="White J."/>
            <person name="Sykes S."/>
            <person name="Heiman D."/>
            <person name="Young S."/>
            <person name="Zeng Q."/>
            <person name="Abouelleil A."/>
            <person name="Aftuck L."/>
            <person name="Bessette D."/>
            <person name="Brown A."/>
            <person name="FitzGerald M."/>
            <person name="Lui A."/>
            <person name="Macdonald J.P."/>
            <person name="Priest M."/>
            <person name="Orbach M.J."/>
            <person name="Galgiani J.N."/>
            <person name="Kirkland T.N."/>
            <person name="Cole G.T."/>
            <person name="Birren B.W."/>
            <person name="Henn M.R."/>
            <person name="Taylor J.W."/>
            <person name="Rounsley S.D."/>
        </authorList>
    </citation>
    <scope>NUCLEOTIDE SEQUENCE [LARGE SCALE GENOMIC DNA]</scope>
    <source>
        <strain evidence="9">RMSCC 3703</strain>
    </source>
</reference>
<keyword evidence="3 4" id="KW-0687">Ribonucleoprotein</keyword>
<dbReference type="InterPro" id="IPR020783">
    <property type="entry name" value="Ribosomal_uL11_C"/>
</dbReference>
<dbReference type="InterPro" id="IPR036769">
    <property type="entry name" value="Ribosomal_uL11_C_sf"/>
</dbReference>
<dbReference type="OrthoDB" id="1478556at2759"/>
<gene>
    <name evidence="8" type="ORF">CISG_09329</name>
</gene>
<evidence type="ECO:0000313" key="8">
    <source>
        <dbReference type="EMBL" id="KMU82018.1"/>
    </source>
</evidence>
<dbReference type="STRING" id="454286.A0A0J8RDP7"/>
<dbReference type="PANTHER" id="PTHR11661:SF2">
    <property type="entry name" value="LARGE RIBOSOMAL SUBUNIT PROTEIN UL11"/>
    <property type="match status" value="1"/>
</dbReference>
<dbReference type="AlphaFoldDB" id="A0A0J8RDP7"/>
<feature type="domain" description="Large ribosomal subunit protein uL11 C-terminal" evidence="6">
    <location>
        <begin position="73"/>
        <end position="122"/>
    </location>
</feature>
<dbReference type="CDD" id="cd00349">
    <property type="entry name" value="Ribosomal_L11"/>
    <property type="match status" value="1"/>
</dbReference>
<dbReference type="SUPFAM" id="SSF54747">
    <property type="entry name" value="Ribosomal L11/L12e N-terminal domain"/>
    <property type="match status" value="1"/>
</dbReference>
<dbReference type="Gene3D" id="3.30.1550.10">
    <property type="entry name" value="Ribosomal protein L11/L12, N-terminal domain"/>
    <property type="match status" value="1"/>
</dbReference>
<keyword evidence="2 4" id="KW-0689">Ribosomal protein</keyword>
<dbReference type="SUPFAM" id="SSF46906">
    <property type="entry name" value="Ribosomal protein L11, C-terminal domain"/>
    <property type="match status" value="1"/>
</dbReference>
<organism evidence="8 9">
    <name type="scientific">Coccidioides immitis RMSCC 3703</name>
    <dbReference type="NCBI Taxonomy" id="454286"/>
    <lineage>
        <taxon>Eukaryota</taxon>
        <taxon>Fungi</taxon>
        <taxon>Dikarya</taxon>
        <taxon>Ascomycota</taxon>
        <taxon>Pezizomycotina</taxon>
        <taxon>Eurotiomycetes</taxon>
        <taxon>Eurotiomycetidae</taxon>
        <taxon>Onygenales</taxon>
        <taxon>Onygenaceae</taxon>
        <taxon>Coccidioides</taxon>
    </lineage>
</organism>
<name>A0A0J8RDP7_COCIT</name>
<dbReference type="GO" id="GO:0022625">
    <property type="term" value="C:cytosolic large ribosomal subunit"/>
    <property type="evidence" value="ECO:0007669"/>
    <property type="project" value="TreeGrafter"/>
</dbReference>
<feature type="compositionally biased region" description="Basic and acidic residues" evidence="5">
    <location>
        <begin position="125"/>
        <end position="138"/>
    </location>
</feature>
<evidence type="ECO:0000256" key="5">
    <source>
        <dbReference type="SAM" id="MobiDB-lite"/>
    </source>
</evidence>
<sequence>MPPKFDPNEVKIIHLRTTGGEVGAQSALAPKIGPLGLSPKKIGEDIAKATGDWKGLRVTVKLTIQNRQAQISKEKNIKHSKPIPLDDIIEIARTMRTRSFAKELKGTVLEILGTAFSVGCQVDGRSPKDVSDDIKAGEIDIPSE</sequence>
<feature type="domain" description="Large ribosomal subunit protein uL11 N-terminal" evidence="7">
    <location>
        <begin position="13"/>
        <end position="69"/>
    </location>
</feature>
<dbReference type="GO" id="GO:0070180">
    <property type="term" value="F:large ribosomal subunit rRNA binding"/>
    <property type="evidence" value="ECO:0007669"/>
    <property type="project" value="TreeGrafter"/>
</dbReference>
<proteinExistence type="inferred from homology"/>
<dbReference type="Proteomes" id="UP000054559">
    <property type="component" value="Unassembled WGS sequence"/>
</dbReference>
<evidence type="ECO:0000256" key="4">
    <source>
        <dbReference type="RuleBase" id="RU003978"/>
    </source>
</evidence>
<evidence type="ECO:0000259" key="6">
    <source>
        <dbReference type="Pfam" id="PF00298"/>
    </source>
</evidence>
<protein>
    <submittedName>
        <fullName evidence="8">60S ribosomal protein L12</fullName>
    </submittedName>
</protein>
<dbReference type="GO" id="GO:0003735">
    <property type="term" value="F:structural constituent of ribosome"/>
    <property type="evidence" value="ECO:0007669"/>
    <property type="project" value="InterPro"/>
</dbReference>
<dbReference type="InterPro" id="IPR036796">
    <property type="entry name" value="Ribosomal_uL11_N_sf"/>
</dbReference>
<dbReference type="PANTHER" id="PTHR11661">
    <property type="entry name" value="60S RIBOSOMAL PROTEIN L12"/>
    <property type="match status" value="1"/>
</dbReference>
<dbReference type="Pfam" id="PF00298">
    <property type="entry name" value="Ribosomal_L11"/>
    <property type="match status" value="1"/>
</dbReference>
<accession>A0A0J8RDP7</accession>
<dbReference type="SMART" id="SM00649">
    <property type="entry name" value="RL11"/>
    <property type="match status" value="1"/>
</dbReference>
<dbReference type="Pfam" id="PF03946">
    <property type="entry name" value="Ribosomal_L11_N"/>
    <property type="match status" value="1"/>
</dbReference>
<dbReference type="InterPro" id="IPR020784">
    <property type="entry name" value="Ribosomal_uL11_N"/>
</dbReference>
<dbReference type="InterPro" id="IPR000911">
    <property type="entry name" value="Ribosomal_uL11"/>
</dbReference>
<comment type="similarity">
    <text evidence="1 4">Belongs to the universal ribosomal protein uL11 family.</text>
</comment>
<dbReference type="EMBL" id="DS268212">
    <property type="protein sequence ID" value="KMU82018.1"/>
    <property type="molecule type" value="Genomic_DNA"/>
</dbReference>
<evidence type="ECO:0000259" key="7">
    <source>
        <dbReference type="Pfam" id="PF03946"/>
    </source>
</evidence>
<evidence type="ECO:0000256" key="1">
    <source>
        <dbReference type="ARBA" id="ARBA00010537"/>
    </source>
</evidence>
<evidence type="ECO:0000313" key="9">
    <source>
        <dbReference type="Proteomes" id="UP000054559"/>
    </source>
</evidence>
<dbReference type="FunFam" id="3.30.1550.10:FF:000002">
    <property type="entry name" value="60S ribosomal protein L12"/>
    <property type="match status" value="1"/>
</dbReference>